<dbReference type="PANTHER" id="PTHR47808">
    <property type="entry name" value="INNER NUCLEAR MEMBRANE PROTEIN HEH2-RELATED"/>
    <property type="match status" value="1"/>
</dbReference>
<dbReference type="Pfam" id="PF09402">
    <property type="entry name" value="MSC"/>
    <property type="match status" value="1"/>
</dbReference>
<evidence type="ECO:0000256" key="1">
    <source>
        <dbReference type="ARBA" id="ARBA00004540"/>
    </source>
</evidence>
<dbReference type="Gene3D" id="1.10.720.30">
    <property type="entry name" value="SAP domain"/>
    <property type="match status" value="1"/>
</dbReference>
<keyword evidence="4" id="KW-1133">Transmembrane helix</keyword>
<evidence type="ECO:0000256" key="5">
    <source>
        <dbReference type="ARBA" id="ARBA00023136"/>
    </source>
</evidence>
<dbReference type="CDD" id="cd12935">
    <property type="entry name" value="LEM_like"/>
    <property type="match status" value="1"/>
</dbReference>
<dbReference type="InterPro" id="IPR025856">
    <property type="entry name" value="HeH/LEM_domain"/>
</dbReference>
<organism evidence="10 11">
    <name type="scientific">Tuber melanosporum (strain Mel28)</name>
    <name type="common">Perigord black truffle</name>
    <dbReference type="NCBI Taxonomy" id="656061"/>
    <lineage>
        <taxon>Eukaryota</taxon>
        <taxon>Fungi</taxon>
        <taxon>Dikarya</taxon>
        <taxon>Ascomycota</taxon>
        <taxon>Pezizomycotina</taxon>
        <taxon>Pezizomycetes</taxon>
        <taxon>Pezizales</taxon>
        <taxon>Tuberaceae</taxon>
        <taxon>Tuber</taxon>
    </lineage>
</organism>
<evidence type="ECO:0000259" key="9">
    <source>
        <dbReference type="Pfam" id="PF12949"/>
    </source>
</evidence>
<dbReference type="GO" id="GO:0003682">
    <property type="term" value="F:chromatin binding"/>
    <property type="evidence" value="ECO:0007669"/>
    <property type="project" value="InterPro"/>
</dbReference>
<keyword evidence="2" id="KW-0597">Phosphoprotein</keyword>
<feature type="region of interest" description="Disordered" evidence="7">
    <location>
        <begin position="78"/>
        <end position="252"/>
    </location>
</feature>
<evidence type="ECO:0000256" key="6">
    <source>
        <dbReference type="ARBA" id="ARBA00023242"/>
    </source>
</evidence>
<dbReference type="OMA" id="KWECGEL"/>
<keyword evidence="5" id="KW-0472">Membrane</keyword>
<evidence type="ECO:0000256" key="3">
    <source>
        <dbReference type="ARBA" id="ARBA00022692"/>
    </source>
</evidence>
<evidence type="ECO:0000313" key="11">
    <source>
        <dbReference type="Proteomes" id="UP000006911"/>
    </source>
</evidence>
<dbReference type="InterPro" id="IPR044780">
    <property type="entry name" value="Heh2/Src1"/>
</dbReference>
<evidence type="ECO:0000259" key="8">
    <source>
        <dbReference type="Pfam" id="PF09402"/>
    </source>
</evidence>
<evidence type="ECO:0000256" key="4">
    <source>
        <dbReference type="ARBA" id="ARBA00022989"/>
    </source>
</evidence>
<evidence type="ECO:0000256" key="2">
    <source>
        <dbReference type="ARBA" id="ARBA00022553"/>
    </source>
</evidence>
<dbReference type="GeneID" id="9188059"/>
<dbReference type="GO" id="GO:0005783">
    <property type="term" value="C:endoplasmic reticulum"/>
    <property type="evidence" value="ECO:0007669"/>
    <property type="project" value="TreeGrafter"/>
</dbReference>
<keyword evidence="3" id="KW-0812">Transmembrane</keyword>
<keyword evidence="11" id="KW-1185">Reference proteome</keyword>
<dbReference type="STRING" id="656061.D5GFB0"/>
<feature type="compositionally biased region" description="Polar residues" evidence="7">
    <location>
        <begin position="185"/>
        <end position="196"/>
    </location>
</feature>
<dbReference type="InterPro" id="IPR036361">
    <property type="entry name" value="SAP_dom_sf"/>
</dbReference>
<dbReference type="GO" id="GO:0034399">
    <property type="term" value="C:nuclear periphery"/>
    <property type="evidence" value="ECO:0007669"/>
    <property type="project" value="TreeGrafter"/>
</dbReference>
<feature type="compositionally biased region" description="Basic and acidic residues" evidence="7">
    <location>
        <begin position="201"/>
        <end position="228"/>
    </location>
</feature>
<dbReference type="InterPro" id="IPR041885">
    <property type="entry name" value="MAN1_winged_helix_dom"/>
</dbReference>
<dbReference type="Gene3D" id="1.10.10.1180">
    <property type="entry name" value="MAN1, winged-helix domain"/>
    <property type="match status" value="1"/>
</dbReference>
<evidence type="ECO:0000313" key="10">
    <source>
        <dbReference type="EMBL" id="CAZ83203.1"/>
    </source>
</evidence>
<feature type="domain" description="Man1/Src1-like C-terminal" evidence="8">
    <location>
        <begin position="328"/>
        <end position="643"/>
    </location>
</feature>
<accession>D5GFB0</accession>
<dbReference type="HOGENOM" id="CLU_010838_2_0_1"/>
<proteinExistence type="predicted"/>
<dbReference type="Pfam" id="PF12949">
    <property type="entry name" value="HeH"/>
    <property type="match status" value="1"/>
</dbReference>
<gene>
    <name evidence="10" type="ORF">GSTUM_00006806001</name>
</gene>
<comment type="subcellular location">
    <subcellularLocation>
        <location evidence="1">Nucleus inner membrane</location>
    </subcellularLocation>
</comment>
<dbReference type="RefSeq" id="XP_002839012.1">
    <property type="nucleotide sequence ID" value="XM_002838966.1"/>
</dbReference>
<keyword evidence="6" id="KW-0539">Nucleus</keyword>
<dbReference type="KEGG" id="tml:GSTUM_00006806001"/>
<dbReference type="PANTHER" id="PTHR47808:SF2">
    <property type="entry name" value="LEM DOMAIN-CONTAINING PROTEIN 2"/>
    <property type="match status" value="1"/>
</dbReference>
<protein>
    <submittedName>
        <fullName evidence="10">(Perigord truffle) hypothetical protein</fullName>
    </submittedName>
</protein>
<dbReference type="Proteomes" id="UP000006911">
    <property type="component" value="Unassembled WGS sequence"/>
</dbReference>
<dbReference type="InterPro" id="IPR018996">
    <property type="entry name" value="Man1/Src1-like_C"/>
</dbReference>
<feature type="domain" description="HeH/LEM" evidence="9">
    <location>
        <begin position="13"/>
        <end position="46"/>
    </location>
</feature>
<sequence length="684" mass="76107">MDEQEYLQPGFDPNTLKVAELRGILLEHSVDYPSSAKKAQLVELFNSQIAPKARRILGARSRVKASVQGIIDMESEGASLAEATPRRSSRRTTRMGTAETEDEVEDYSRRSPRKRSVSAKRQLNKPARPSEALTAEPEDQQPPPSTRKTRNSASRQTILPSDGQRDFVLPQIKLSASDEEKEASVFSSQNPFQSGSPLARSPDRSDRRKTTGMTSERRRKSEAARRQTDFPISPRAGDERGDNYTPSSTRVIPASRGFGIPLSRLPASPNEPLNGVIKKEEVEDDYSLEPGEEFTPEGTAEVAESSPIVRRPRGGIQNAASTSMLWVIVIALLSGYFAWWRKEKLEVGYCGYGKSTTSMHVPEDDWTNVLRPQCEPCPPNAICRPDFEATCNDDYVLVPNPLSLGGLVPLAPVCEPDSQKLRKIAVLSDEAIRVLRARAADVECGEVALGKDEEAGVSEAYLRQVLYDLKAPSLSDEGFSQLWRNALEDVSNREEVVYHQDGQGQTYLQSTSLASVPLRCAIRKSISGSMARYRVELSGILFFAFLAFSLRKSISSNRVYQSQVTGLVHIALKHLTRQARDHPREPWIAIAHLRDQVLQHEFNTERRRKLWEGVQKIVEMNSNVRAGEREISGEVMRTWTWIGGRVALGGKEGESEAVVGFDNDSNVGGGSREKKWTSYPRVIA</sequence>
<dbReference type="AlphaFoldDB" id="D5GFB0"/>
<dbReference type="GO" id="GO:0071763">
    <property type="term" value="P:nuclear membrane organization"/>
    <property type="evidence" value="ECO:0007669"/>
    <property type="project" value="TreeGrafter"/>
</dbReference>
<evidence type="ECO:0000256" key="7">
    <source>
        <dbReference type="SAM" id="MobiDB-lite"/>
    </source>
</evidence>
<dbReference type="InParanoid" id="D5GFB0"/>
<reference evidence="10 11" key="1">
    <citation type="journal article" date="2010" name="Nature">
        <title>Perigord black truffle genome uncovers evolutionary origins and mechanisms of symbiosis.</title>
        <authorList>
            <person name="Martin F."/>
            <person name="Kohler A."/>
            <person name="Murat C."/>
            <person name="Balestrini R."/>
            <person name="Coutinho P.M."/>
            <person name="Jaillon O."/>
            <person name="Montanini B."/>
            <person name="Morin E."/>
            <person name="Noel B."/>
            <person name="Percudani R."/>
            <person name="Porcel B."/>
            <person name="Rubini A."/>
            <person name="Amicucci A."/>
            <person name="Amselem J."/>
            <person name="Anthouard V."/>
            <person name="Arcioni S."/>
            <person name="Artiguenave F."/>
            <person name="Aury J.M."/>
            <person name="Ballario P."/>
            <person name="Bolchi A."/>
            <person name="Brenna A."/>
            <person name="Brun A."/>
            <person name="Buee M."/>
            <person name="Cantarel B."/>
            <person name="Chevalier G."/>
            <person name="Couloux A."/>
            <person name="Da Silva C."/>
            <person name="Denoeud F."/>
            <person name="Duplessis S."/>
            <person name="Ghignone S."/>
            <person name="Hilselberger B."/>
            <person name="Iotti M."/>
            <person name="Marcais B."/>
            <person name="Mello A."/>
            <person name="Miranda M."/>
            <person name="Pacioni G."/>
            <person name="Quesneville H."/>
            <person name="Riccioni C."/>
            <person name="Ruotolo R."/>
            <person name="Splivallo R."/>
            <person name="Stocchi V."/>
            <person name="Tisserant E."/>
            <person name="Viscomi A.R."/>
            <person name="Zambonelli A."/>
            <person name="Zampieri E."/>
            <person name="Henrissat B."/>
            <person name="Lebrun M.H."/>
            <person name="Paolocci F."/>
            <person name="Bonfante P."/>
            <person name="Ottonello S."/>
            <person name="Wincker P."/>
        </authorList>
    </citation>
    <scope>NUCLEOTIDE SEQUENCE [LARGE SCALE GENOMIC DNA]</scope>
    <source>
        <strain evidence="10 11">Mel28</strain>
    </source>
</reference>
<dbReference type="EMBL" id="FN430208">
    <property type="protein sequence ID" value="CAZ83203.1"/>
    <property type="molecule type" value="Genomic_DNA"/>
</dbReference>
<dbReference type="GO" id="GO:0005637">
    <property type="term" value="C:nuclear inner membrane"/>
    <property type="evidence" value="ECO:0007669"/>
    <property type="project" value="UniProtKB-SubCell"/>
</dbReference>
<name>D5GFB0_TUBMM</name>
<dbReference type="FunCoup" id="D5GFB0">
    <property type="interactions" value="52"/>
</dbReference>
<dbReference type="eggNOG" id="ENOG502QVG5">
    <property type="taxonomic scope" value="Eukaryota"/>
</dbReference>